<evidence type="ECO:0008006" key="3">
    <source>
        <dbReference type="Google" id="ProtNLM"/>
    </source>
</evidence>
<evidence type="ECO:0000313" key="1">
    <source>
        <dbReference type="EMBL" id="PIY75308.1"/>
    </source>
</evidence>
<dbReference type="InterPro" id="IPR041881">
    <property type="entry name" value="PqqD_sf"/>
</dbReference>
<evidence type="ECO:0000313" key="2">
    <source>
        <dbReference type="Proteomes" id="UP000229481"/>
    </source>
</evidence>
<dbReference type="EMBL" id="PFLK01000011">
    <property type="protein sequence ID" value="PIY75308.1"/>
    <property type="molecule type" value="Genomic_DNA"/>
</dbReference>
<dbReference type="InterPro" id="IPR008792">
    <property type="entry name" value="PQQD"/>
</dbReference>
<organism evidence="1 2">
    <name type="scientific">Candidatus Portnoybacteria bacterium CG_4_10_14_0_8_um_filter_40_50</name>
    <dbReference type="NCBI Taxonomy" id="1974800"/>
    <lineage>
        <taxon>Bacteria</taxon>
        <taxon>Candidatus Portnoyibacteriota</taxon>
    </lineage>
</organism>
<dbReference type="Gene3D" id="1.10.10.1150">
    <property type="entry name" value="Coenzyme PQQ synthesis protein D (PqqD)"/>
    <property type="match status" value="1"/>
</dbReference>
<sequence>MEKLNSIYRKNPTVVTKKIGDRIIIVPTQQQTNDFESVFSLNDMAAGIWVMIDGQTPLSTIKERIFQTFDVAPKQAHKDLTDFVLRLKGLNMILLC</sequence>
<accession>A0A2M7QTF2</accession>
<dbReference type="AlphaFoldDB" id="A0A2M7QTF2"/>
<proteinExistence type="predicted"/>
<reference evidence="2" key="1">
    <citation type="submission" date="2017-09" db="EMBL/GenBank/DDBJ databases">
        <title>Depth-based differentiation of microbial function through sediment-hosted aquifers and enrichment of novel symbionts in the deep terrestrial subsurface.</title>
        <authorList>
            <person name="Probst A.J."/>
            <person name="Ladd B."/>
            <person name="Jarett J.K."/>
            <person name="Geller-Mcgrath D.E."/>
            <person name="Sieber C.M.K."/>
            <person name="Emerson J.B."/>
            <person name="Anantharaman K."/>
            <person name="Thomas B.C."/>
            <person name="Malmstrom R."/>
            <person name="Stieglmeier M."/>
            <person name="Klingl A."/>
            <person name="Woyke T."/>
            <person name="Ryan C.M."/>
            <person name="Banfield J.F."/>
        </authorList>
    </citation>
    <scope>NUCLEOTIDE SEQUENCE [LARGE SCALE GENOMIC DNA]</scope>
</reference>
<gene>
    <name evidence="1" type="ORF">COY85_00610</name>
</gene>
<protein>
    <recommendedName>
        <fullName evidence="3">PqqD family protein</fullName>
    </recommendedName>
</protein>
<dbReference type="Proteomes" id="UP000229481">
    <property type="component" value="Unassembled WGS sequence"/>
</dbReference>
<name>A0A2M7QTF2_9BACT</name>
<dbReference type="Pfam" id="PF05402">
    <property type="entry name" value="PqqD"/>
    <property type="match status" value="1"/>
</dbReference>
<comment type="caution">
    <text evidence="1">The sequence shown here is derived from an EMBL/GenBank/DDBJ whole genome shotgun (WGS) entry which is preliminary data.</text>
</comment>